<dbReference type="Pfam" id="PF13604">
    <property type="entry name" value="AAA_30"/>
    <property type="match status" value="1"/>
</dbReference>
<protein>
    <recommendedName>
        <fullName evidence="3">TrwC relaxase domain-containing protein</fullName>
    </recommendedName>
</protein>
<name>A0A5Q0H4A3_SACSY</name>
<feature type="domain" description="TrwC relaxase" evidence="3">
    <location>
        <begin position="44"/>
        <end position="414"/>
    </location>
</feature>
<evidence type="ECO:0000256" key="1">
    <source>
        <dbReference type="SAM" id="Coils"/>
    </source>
</evidence>
<dbReference type="KEGG" id="ssyi:EKG83_26960"/>
<feature type="coiled-coil region" evidence="1">
    <location>
        <begin position="1596"/>
        <end position="1623"/>
    </location>
</feature>
<evidence type="ECO:0000256" key="2">
    <source>
        <dbReference type="SAM" id="MobiDB-lite"/>
    </source>
</evidence>
<feature type="region of interest" description="Disordered" evidence="2">
    <location>
        <begin position="1391"/>
        <end position="1421"/>
    </location>
</feature>
<feature type="region of interest" description="Disordered" evidence="2">
    <location>
        <begin position="1060"/>
        <end position="1101"/>
    </location>
</feature>
<dbReference type="Gene3D" id="2.30.30.940">
    <property type="match status" value="1"/>
</dbReference>
<dbReference type="SUPFAM" id="SSF52540">
    <property type="entry name" value="P-loop containing nucleoside triphosphate hydrolases"/>
    <property type="match status" value="2"/>
</dbReference>
<dbReference type="Proteomes" id="UP000325787">
    <property type="component" value="Chromosome"/>
</dbReference>
<organism evidence="4 5">
    <name type="scientific">Saccharothrix syringae</name>
    <name type="common">Nocardiopsis syringae</name>
    <dbReference type="NCBI Taxonomy" id="103733"/>
    <lineage>
        <taxon>Bacteria</taxon>
        <taxon>Bacillati</taxon>
        <taxon>Actinomycetota</taxon>
        <taxon>Actinomycetes</taxon>
        <taxon>Pseudonocardiales</taxon>
        <taxon>Pseudonocardiaceae</taxon>
        <taxon>Saccharothrix</taxon>
    </lineage>
</organism>
<keyword evidence="5" id="KW-1185">Reference proteome</keyword>
<dbReference type="Pfam" id="PF08751">
    <property type="entry name" value="TrwC"/>
    <property type="match status" value="1"/>
</dbReference>
<sequence>MAYVKPIGFNPVEIDYRLGEHDSCSGSDRERPLSTHPQGGPTGLLWIGQGLHEVGITPLSPLTRDQFPQARALATGRHPYTGEVLVEPKKAVPEDAKLPISPLVRAVHGIAAQAGVPVSDVLAERKLRDMFATAERVWRADGETARLRADHAGLILDAVGLAPDEVWQPGAFTQATANLFTIVQTTGHTGKPRNKRVPRRVITGNAAYDLTVDIPKSDSTFLAIATPELAAQAEPMFLQQVLRTFDWLEARTAYGMRGKHGQGKTAATVPGSGFLGWAIVERTARPVEGMPVGDPHWHVHLTLANMTRGTEDGKWSTIAAGGRDLIRHAPVVQHMVHALIRHQMTTRFGVRYRRSERTGRWEIAGIPDETLRQFSKRNTDIRALLTHLGHDPQTATRVQQDLAARLTRRPKHAPGRAHGNYIDAPDATLQDIWQGQELAAGRDPAEHLRRVLAGGHLPEDGEQPEPEPVVTAETIAQRLLDPAAGLTSHSRRFTRADALRHVADAMPGGYPSPEAIEAMTERVLAHLDFVRLPQGAELVHGVGTKRSLAAQHMANAQQFTTTDVVEAEKIILRAARASHPEQSPVRVTDPDLLQMALDTVEAGQGYPLSDEQRAAVTRLATDGRMIDTVNGAPGTGKTTLLRALRTILEAAGYTVQGAATAAVAARNLQAESGIPSRTLTSLLSTTEDPDSTVLTGVDVLVVDEANLTDDRDRARLYQRAARTGTRIIEVGDRLQLRGVGAGSLFGHVHRLVDGPELVDNRRQREEDEREAIALWREGRYSEALAIWMLKNRLVATDTTSEATAAMLATWAQMRAGAPDPHTEIRGLVMLSATRDMVDRLNHGAQALRLADGELGPGRTYALRRGGEIRFHVGDHVLMRINAVQRRTLADTDVLNGYRAVVTAIADDGTLTVEWQEDAADGRTTRLGRLTPEYIARGGVSLGYAMTVHKSEGLTVGDQWRGPDGEWSGGTLLFHAAGADNPAAHVATSRHRSAVHLFAPLDALDAEREATNRPRPGTRAERMERAVEKLARRARATETCPDDLPVVVQLGLAEFRDLTDAQAREQRSRDAEAAAREADRRRQERAERSTQAKQARVERAERDQRLRGRAAELLRDVWRHEPDLVERIIAAAAFSSVARRLAEVEDSALNVHEVLAQVPLRTVASDAVTDPAAFTAWAVRDAAERLADGRVNAAHDQAERRQQWQLLRDQVADLVRETWTARPELAEAVITSATFDAVVRQLDRHAVGGLDARTLLARVPLAKVGRDNVEDPARLTAYFIKRTAGAHQWEADKAQRNSDRAAAERHRRRTAVEHLRQAWPDHPEVVDLVAGGPAFGALAQRIEQAAEAGIDVDAALRQVSPAEVSARWVKNPSAFTTSHFQRAAQHQIELAGRDPAAADQQPHPRAPEAQGVPHWADREHGRHDDEHLRRLLAVEQQRLAALDRAVTEARHNAEELRIQVTAEAGPAVRTLDDHLHRLREQADLVRQADDLETRWHAALERAENAAADRARTQHALDTLGPLARTRRTELSEQVKYHAEREEQAHADARDLAAQAARLHERTGPPDQRRHTLTRADAAEKDYEHARPRAQQRDLDTLTAAQDRAERLAAEHHSLTRRIDGLRDEIELRAGQPAEIREREQQERHTELVSARDRASRAAEPVAEHQRSVDDIEPAQISNDIEPQPGDQ</sequence>
<dbReference type="OrthoDB" id="4524286at2"/>
<dbReference type="NCBIfam" id="NF041492">
    <property type="entry name" value="MobF"/>
    <property type="match status" value="1"/>
</dbReference>
<evidence type="ECO:0000259" key="3">
    <source>
        <dbReference type="Pfam" id="PF08751"/>
    </source>
</evidence>
<dbReference type="SUPFAM" id="SSF55464">
    <property type="entry name" value="Origin of replication-binding domain, RBD-like"/>
    <property type="match status" value="1"/>
</dbReference>
<proteinExistence type="predicted"/>
<gene>
    <name evidence="4" type="ORF">EKG83_26960</name>
</gene>
<evidence type="ECO:0000313" key="4">
    <source>
        <dbReference type="EMBL" id="QFZ20562.1"/>
    </source>
</evidence>
<keyword evidence="1" id="KW-0175">Coiled coil</keyword>
<feature type="region of interest" description="Disordered" evidence="2">
    <location>
        <begin position="1629"/>
        <end position="1686"/>
    </location>
</feature>
<accession>A0A5Q0H4A3</accession>
<dbReference type="InterPro" id="IPR014862">
    <property type="entry name" value="TrwC"/>
</dbReference>
<feature type="compositionally biased region" description="Polar residues" evidence="2">
    <location>
        <begin position="1674"/>
        <end position="1686"/>
    </location>
</feature>
<evidence type="ECO:0000313" key="5">
    <source>
        <dbReference type="Proteomes" id="UP000325787"/>
    </source>
</evidence>
<dbReference type="EMBL" id="CP034550">
    <property type="protein sequence ID" value="QFZ20562.1"/>
    <property type="molecule type" value="Genomic_DNA"/>
</dbReference>
<dbReference type="RefSeq" id="WP_051766993.1">
    <property type="nucleotide sequence ID" value="NZ_CP034550.1"/>
</dbReference>
<reference evidence="5" key="1">
    <citation type="journal article" date="2021" name="Curr. Microbiol.">
        <title>Complete genome of nocamycin-producing strain Saccharothrix syringae NRRL B-16468 reveals the biosynthetic potential for secondary metabolites.</title>
        <authorList>
            <person name="Mo X."/>
            <person name="Yang S."/>
        </authorList>
    </citation>
    <scope>NUCLEOTIDE SEQUENCE [LARGE SCALE GENOMIC DNA]</scope>
    <source>
        <strain evidence="5">ATCC 51364 / DSM 43886 / JCM 6844 / KCTC 9398 / NBRC 14523 / NRRL B-16468 / INA 2240</strain>
    </source>
</reference>
<dbReference type="Gene3D" id="3.40.50.300">
    <property type="entry name" value="P-loop containing nucleotide triphosphate hydrolases"/>
    <property type="match status" value="2"/>
</dbReference>
<dbReference type="InterPro" id="IPR027417">
    <property type="entry name" value="P-loop_NTPase"/>
</dbReference>
<feature type="compositionally biased region" description="Basic and acidic residues" evidence="2">
    <location>
        <begin position="1633"/>
        <end position="1668"/>
    </location>
</feature>